<accession>A0A918UIR7</accession>
<gene>
    <name evidence="2" type="ORF">GCM10010365_36430</name>
</gene>
<reference evidence="2" key="2">
    <citation type="submission" date="2020-09" db="EMBL/GenBank/DDBJ databases">
        <authorList>
            <person name="Sun Q."/>
            <person name="Ohkuma M."/>
        </authorList>
    </citation>
    <scope>NUCLEOTIDE SEQUENCE</scope>
    <source>
        <strain evidence="2">JCM 4815</strain>
    </source>
</reference>
<dbReference type="CDD" id="cd06260">
    <property type="entry name" value="DUF820-like"/>
    <property type="match status" value="1"/>
</dbReference>
<dbReference type="RefSeq" id="WP_189860270.1">
    <property type="nucleotide sequence ID" value="NZ_BMVW01000006.1"/>
</dbReference>
<evidence type="ECO:0000313" key="3">
    <source>
        <dbReference type="Proteomes" id="UP000622166"/>
    </source>
</evidence>
<dbReference type="Proteomes" id="UP000622166">
    <property type="component" value="Unassembled WGS sequence"/>
</dbReference>
<dbReference type="PANTHER" id="PTHR35400:SF3">
    <property type="entry name" value="SLL1072 PROTEIN"/>
    <property type="match status" value="1"/>
</dbReference>
<dbReference type="InterPro" id="IPR012296">
    <property type="entry name" value="Nuclease_put_TT1808"/>
</dbReference>
<dbReference type="InterPro" id="IPR011335">
    <property type="entry name" value="Restrct_endonuc-II-like"/>
</dbReference>
<organism evidence="2 3">
    <name type="scientific">Streptomyces poonensis</name>
    <dbReference type="NCBI Taxonomy" id="68255"/>
    <lineage>
        <taxon>Bacteria</taxon>
        <taxon>Bacillati</taxon>
        <taxon>Actinomycetota</taxon>
        <taxon>Actinomycetes</taxon>
        <taxon>Kitasatosporales</taxon>
        <taxon>Streptomycetaceae</taxon>
        <taxon>Streptomyces</taxon>
    </lineage>
</organism>
<dbReference type="EMBL" id="BMVW01000006">
    <property type="protein sequence ID" value="GGZ13318.1"/>
    <property type="molecule type" value="Genomic_DNA"/>
</dbReference>
<evidence type="ECO:0000259" key="1">
    <source>
        <dbReference type="Pfam" id="PF05685"/>
    </source>
</evidence>
<dbReference type="AlphaFoldDB" id="A0A918UIR7"/>
<comment type="caution">
    <text evidence="2">The sequence shown here is derived from an EMBL/GenBank/DDBJ whole genome shotgun (WGS) entry which is preliminary data.</text>
</comment>
<keyword evidence="3" id="KW-1185">Reference proteome</keyword>
<dbReference type="InterPro" id="IPR008538">
    <property type="entry name" value="Uma2"/>
</dbReference>
<dbReference type="Gene3D" id="3.90.1570.10">
    <property type="entry name" value="tt1808, chain A"/>
    <property type="match status" value="1"/>
</dbReference>
<dbReference type="PANTHER" id="PTHR35400">
    <property type="entry name" value="SLR1083 PROTEIN"/>
    <property type="match status" value="1"/>
</dbReference>
<dbReference type="Pfam" id="PF05685">
    <property type="entry name" value="Uma2"/>
    <property type="match status" value="1"/>
</dbReference>
<reference evidence="2" key="1">
    <citation type="journal article" date="2014" name="Int. J. Syst. Evol. Microbiol.">
        <title>Complete genome sequence of Corynebacterium casei LMG S-19264T (=DSM 44701T), isolated from a smear-ripened cheese.</title>
        <authorList>
            <consortium name="US DOE Joint Genome Institute (JGI-PGF)"/>
            <person name="Walter F."/>
            <person name="Albersmeier A."/>
            <person name="Kalinowski J."/>
            <person name="Ruckert C."/>
        </authorList>
    </citation>
    <scope>NUCLEOTIDE SEQUENCE</scope>
    <source>
        <strain evidence="2">JCM 4815</strain>
    </source>
</reference>
<proteinExistence type="predicted"/>
<evidence type="ECO:0000313" key="2">
    <source>
        <dbReference type="EMBL" id="GGZ13318.1"/>
    </source>
</evidence>
<feature type="domain" description="Putative restriction endonuclease" evidence="1">
    <location>
        <begin position="33"/>
        <end position="194"/>
    </location>
</feature>
<sequence>MTVMAERALSSSQSSQLSVDVFERIAEFAAHEVETVGFEFIDGRIGLTKVTNGNHGAIIMWLIRQCMHARPELDLNPTQGLKVERYRRGRARPDGVLAPVDHFVGQGDWADPYGVLMVVEITSYDSDTHSRDRVEKPRAYAEAGIPVYLLIDRDQLSVLVHSEPDPKAGYRDIHTVKLGAKVALPAPVGIELDTEDLKQYID</sequence>
<protein>
    <recommendedName>
        <fullName evidence="1">Putative restriction endonuclease domain-containing protein</fullName>
    </recommendedName>
</protein>
<name>A0A918UIR7_9ACTN</name>
<dbReference type="SUPFAM" id="SSF52980">
    <property type="entry name" value="Restriction endonuclease-like"/>
    <property type="match status" value="1"/>
</dbReference>